<feature type="non-terminal residue" evidence="1">
    <location>
        <position position="1"/>
    </location>
</feature>
<evidence type="ECO:0000313" key="1">
    <source>
        <dbReference type="EMBL" id="MBW3083797.1"/>
    </source>
</evidence>
<dbReference type="RefSeq" id="WP_219083330.1">
    <property type="nucleotide sequence ID" value="NZ_JAHBBD010000042.1"/>
</dbReference>
<comment type="caution">
    <text evidence="1">The sequence shown here is derived from an EMBL/GenBank/DDBJ whole genome shotgun (WGS) entry which is preliminary data.</text>
</comment>
<protein>
    <submittedName>
        <fullName evidence="1">Uncharacterized protein</fullName>
    </submittedName>
</protein>
<name>A0ABS6WBW4_9BIFI</name>
<evidence type="ECO:0000313" key="2">
    <source>
        <dbReference type="Proteomes" id="UP000812844"/>
    </source>
</evidence>
<dbReference type="EMBL" id="JAHBBD010000042">
    <property type="protein sequence ID" value="MBW3083797.1"/>
    <property type="molecule type" value="Genomic_DNA"/>
</dbReference>
<sequence>WADPVDAILLLQGFRQAVDAVASRTGCTELADYQLKGALGLSHGYELAQLKSKGLLVHRRDGHYVCDTRDFARWVAQQCDRLRAMPRRERSAQPVGSQGTLL</sequence>
<gene>
    <name evidence="1" type="ORF">KIH73_10640</name>
</gene>
<organism evidence="1 2">
    <name type="scientific">Bifidobacterium phasiani</name>
    <dbReference type="NCBI Taxonomy" id="2834431"/>
    <lineage>
        <taxon>Bacteria</taxon>
        <taxon>Bacillati</taxon>
        <taxon>Actinomycetota</taxon>
        <taxon>Actinomycetes</taxon>
        <taxon>Bifidobacteriales</taxon>
        <taxon>Bifidobacteriaceae</taxon>
        <taxon>Bifidobacterium</taxon>
    </lineage>
</organism>
<dbReference type="Proteomes" id="UP000812844">
    <property type="component" value="Unassembled WGS sequence"/>
</dbReference>
<proteinExistence type="predicted"/>
<keyword evidence="2" id="KW-1185">Reference proteome</keyword>
<accession>A0ABS6WBW4</accession>
<reference evidence="1 2" key="1">
    <citation type="submission" date="2021-05" db="EMBL/GenBank/DDBJ databases">
        <title>Phylogenetic classification of ten novel species belonging to the genus Bifidobacterium comprising B. colchicus sp. nov., B. abeli sp. nov., B. bicoloris sp. nov., B. guerezis sp. nov., B. rosaliae sp. nov., B. santillanensis sp. nov., B. argentati sp. nov., B. amazzoni sp. nov., B. pluviali sp. nov., and B. pinnaculum sp. nov.</title>
        <authorList>
            <person name="Lugli G.A."/>
            <person name="Ruiz Garcia L."/>
            <person name="Margolles A."/>
            <person name="Ventura M."/>
        </authorList>
    </citation>
    <scope>NUCLEOTIDE SEQUENCE [LARGE SCALE GENOMIC DNA]</scope>
    <source>
        <strain evidence="1 2">6T3</strain>
    </source>
</reference>